<reference evidence="3" key="1">
    <citation type="journal article" date="2019" name="Int. J. Syst. Evol. Microbiol.">
        <title>The Global Catalogue of Microorganisms (GCM) 10K type strain sequencing project: providing services to taxonomists for standard genome sequencing and annotation.</title>
        <authorList>
            <consortium name="The Broad Institute Genomics Platform"/>
            <consortium name="The Broad Institute Genome Sequencing Center for Infectious Disease"/>
            <person name="Wu L."/>
            <person name="Ma J."/>
        </authorList>
    </citation>
    <scope>NUCLEOTIDE SEQUENCE [LARGE SCALE GENOMIC DNA]</scope>
    <source>
        <strain evidence="3">CGMCC 4.7178</strain>
    </source>
</reference>
<dbReference type="Proteomes" id="UP000631535">
    <property type="component" value="Unassembled WGS sequence"/>
</dbReference>
<organism evidence="2 3">
    <name type="scientific">Streptomyces daqingensis</name>
    <dbReference type="NCBI Taxonomy" id="1472640"/>
    <lineage>
        <taxon>Bacteria</taxon>
        <taxon>Bacillati</taxon>
        <taxon>Actinomycetota</taxon>
        <taxon>Actinomycetes</taxon>
        <taxon>Kitasatosporales</taxon>
        <taxon>Streptomycetaceae</taxon>
        <taxon>Streptomyces</taxon>
    </lineage>
</organism>
<dbReference type="InterPro" id="IPR045991">
    <property type="entry name" value="DUF5947"/>
</dbReference>
<sequence length="226" mass="24473">MSRVDQVSRADEAGRETAPVAGDAASPRGLRELLRRPRAGSRAVPERCDLCSEPLPEGHRHMLDVTQDAVLCACRACALLFDQSAAGGRHYRLLPGRRTALSGLRFDDALWAALGVPVGLAFFVRDGASGEVSVGYPSPLGATRAAVDPQVWEEVVRGYPGLVDLTDDVEALLVHRSGTVQEHWIVPLDDCYRLVALVRSHWRGLSGGSEVWEHIGAFFAGLPEKD</sequence>
<keyword evidence="3" id="KW-1185">Reference proteome</keyword>
<accession>A0ABQ2LZ74</accession>
<evidence type="ECO:0000313" key="2">
    <source>
        <dbReference type="EMBL" id="GGO44963.1"/>
    </source>
</evidence>
<feature type="region of interest" description="Disordered" evidence="1">
    <location>
        <begin position="1"/>
        <end position="29"/>
    </location>
</feature>
<dbReference type="EMBL" id="BMMP01000003">
    <property type="protein sequence ID" value="GGO44963.1"/>
    <property type="molecule type" value="Genomic_DNA"/>
</dbReference>
<protein>
    <submittedName>
        <fullName evidence="2">Uncharacterized protein</fullName>
    </submittedName>
</protein>
<feature type="compositionally biased region" description="Basic and acidic residues" evidence="1">
    <location>
        <begin position="1"/>
        <end position="15"/>
    </location>
</feature>
<gene>
    <name evidence="2" type="ORF">GCM10012287_11730</name>
</gene>
<evidence type="ECO:0000256" key="1">
    <source>
        <dbReference type="SAM" id="MobiDB-lite"/>
    </source>
</evidence>
<name>A0ABQ2LZ74_9ACTN</name>
<evidence type="ECO:0000313" key="3">
    <source>
        <dbReference type="Proteomes" id="UP000631535"/>
    </source>
</evidence>
<proteinExistence type="predicted"/>
<dbReference type="Pfam" id="PF19372">
    <property type="entry name" value="DUF5947"/>
    <property type="match status" value="1"/>
</dbReference>
<comment type="caution">
    <text evidence="2">The sequence shown here is derived from an EMBL/GenBank/DDBJ whole genome shotgun (WGS) entry which is preliminary data.</text>
</comment>